<feature type="signal peptide" evidence="1">
    <location>
        <begin position="1"/>
        <end position="24"/>
    </location>
</feature>
<evidence type="ECO:0000313" key="3">
    <source>
        <dbReference type="Proteomes" id="UP000637383"/>
    </source>
</evidence>
<name>A0ABR8KAX8_9NOSO</name>
<reference evidence="2 3" key="1">
    <citation type="journal article" date="2020" name="ISME J.">
        <title>Comparative genomics reveals insights into cyanobacterial evolution and habitat adaptation.</title>
        <authorList>
            <person name="Chen M.Y."/>
            <person name="Teng W.K."/>
            <person name="Zhao L."/>
            <person name="Hu C.X."/>
            <person name="Zhou Y.K."/>
            <person name="Han B.P."/>
            <person name="Song L.R."/>
            <person name="Shu W.S."/>
        </authorList>
    </citation>
    <scope>NUCLEOTIDE SEQUENCE [LARGE SCALE GENOMIC DNA]</scope>
    <source>
        <strain evidence="2 3">FACHB-159</strain>
    </source>
</reference>
<comment type="caution">
    <text evidence="2">The sequence shown here is derived from an EMBL/GenBank/DDBJ whole genome shotgun (WGS) entry which is preliminary data.</text>
</comment>
<dbReference type="EMBL" id="JACJTU010000018">
    <property type="protein sequence ID" value="MBD2736001.1"/>
    <property type="molecule type" value="Genomic_DNA"/>
</dbReference>
<evidence type="ECO:0000313" key="2">
    <source>
        <dbReference type="EMBL" id="MBD2736001.1"/>
    </source>
</evidence>
<evidence type="ECO:0000256" key="1">
    <source>
        <dbReference type="SAM" id="SignalP"/>
    </source>
</evidence>
<gene>
    <name evidence="2" type="ORF">H6H03_19245</name>
</gene>
<keyword evidence="1" id="KW-0732">Signal</keyword>
<organism evidence="2 3">
    <name type="scientific">Nostoc paludosum FACHB-159</name>
    <dbReference type="NCBI Taxonomy" id="2692908"/>
    <lineage>
        <taxon>Bacteria</taxon>
        <taxon>Bacillati</taxon>
        <taxon>Cyanobacteriota</taxon>
        <taxon>Cyanophyceae</taxon>
        <taxon>Nostocales</taxon>
        <taxon>Nostocaceae</taxon>
        <taxon>Nostoc</taxon>
    </lineage>
</organism>
<feature type="chain" id="PRO_5046422821" evidence="1">
    <location>
        <begin position="25"/>
        <end position="102"/>
    </location>
</feature>
<protein>
    <submittedName>
        <fullName evidence="2">Uncharacterized protein</fullName>
    </submittedName>
</protein>
<keyword evidence="3" id="KW-1185">Reference proteome</keyword>
<sequence>MFSLKFIRCIQLKVLVFSATFLLAAETSAKAQQTIPTLTPRQTQNLSRDLVQSSSQDFFRQGNNALEREIQLLRDRQVSSNKPILKIDWTQIQKRLSTQEKP</sequence>
<accession>A0ABR8KAX8</accession>
<dbReference type="Proteomes" id="UP000637383">
    <property type="component" value="Unassembled WGS sequence"/>
</dbReference>
<proteinExistence type="predicted"/>